<dbReference type="Gene3D" id="3.90.1570.10">
    <property type="entry name" value="tt1808, chain A"/>
    <property type="match status" value="1"/>
</dbReference>
<keyword evidence="3" id="KW-1185">Reference proteome</keyword>
<protein>
    <submittedName>
        <fullName evidence="2">Uncharacterized protein</fullName>
    </submittedName>
</protein>
<reference evidence="3" key="1">
    <citation type="submission" date="2016-06" db="EMBL/GenBank/DDBJ databases">
        <authorList>
            <person name="Varghese N."/>
        </authorList>
    </citation>
    <scope>NUCLEOTIDE SEQUENCE [LARGE SCALE GENOMIC DNA]</scope>
    <source>
        <strain evidence="3">DSM 43171</strain>
    </source>
</reference>
<dbReference type="InterPro" id="IPR012296">
    <property type="entry name" value="Nuclease_put_TT1808"/>
</dbReference>
<name>A0A1C5J5G8_9ACTN</name>
<sequence>MARPTYEWRPPERPWEEQDLSGLPEDGNRYEIIDGSLHVTPPAGPEHHEIGVRVVHYHLVGAIGPDYPVQIDEPWSMRLDPSVRPR</sequence>
<dbReference type="EMBL" id="FMDN01000021">
    <property type="protein sequence ID" value="SCG65429.1"/>
    <property type="molecule type" value="Genomic_DNA"/>
</dbReference>
<organism evidence="2 3">
    <name type="scientific">Micromonospora halophytica</name>
    <dbReference type="NCBI Taxonomy" id="47864"/>
    <lineage>
        <taxon>Bacteria</taxon>
        <taxon>Bacillati</taxon>
        <taxon>Actinomycetota</taxon>
        <taxon>Actinomycetes</taxon>
        <taxon>Micromonosporales</taxon>
        <taxon>Micromonosporaceae</taxon>
        <taxon>Micromonospora</taxon>
    </lineage>
</organism>
<feature type="region of interest" description="Disordered" evidence="1">
    <location>
        <begin position="1"/>
        <end position="27"/>
    </location>
</feature>
<dbReference type="Proteomes" id="UP000199408">
    <property type="component" value="Unassembled WGS sequence"/>
</dbReference>
<evidence type="ECO:0000313" key="2">
    <source>
        <dbReference type="EMBL" id="SCG65429.1"/>
    </source>
</evidence>
<dbReference type="AlphaFoldDB" id="A0A1C5J5G8"/>
<accession>A0A1C5J5G8</accession>
<proteinExistence type="predicted"/>
<gene>
    <name evidence="2" type="ORF">GA0070560_12179</name>
</gene>
<evidence type="ECO:0000256" key="1">
    <source>
        <dbReference type="SAM" id="MobiDB-lite"/>
    </source>
</evidence>
<dbReference type="OrthoDB" id="9799703at2"/>
<dbReference type="RefSeq" id="WP_091301334.1">
    <property type="nucleotide sequence ID" value="NZ_FMDN01000021.1"/>
</dbReference>
<evidence type="ECO:0000313" key="3">
    <source>
        <dbReference type="Proteomes" id="UP000199408"/>
    </source>
</evidence>